<dbReference type="Proteomes" id="UP000304148">
    <property type="component" value="Chromosome"/>
</dbReference>
<feature type="transmembrane region" description="Helical" evidence="1">
    <location>
        <begin position="117"/>
        <end position="134"/>
    </location>
</feature>
<feature type="transmembrane region" description="Helical" evidence="1">
    <location>
        <begin position="61"/>
        <end position="79"/>
    </location>
</feature>
<feature type="transmembrane region" description="Helical" evidence="1">
    <location>
        <begin position="140"/>
        <end position="157"/>
    </location>
</feature>
<feature type="transmembrane region" description="Helical" evidence="1">
    <location>
        <begin position="35"/>
        <end position="54"/>
    </location>
</feature>
<accession>A0A383R7D7</accession>
<keyword evidence="1" id="KW-0472">Membrane</keyword>
<gene>
    <name evidence="3" type="ORF">PBLR_10973</name>
</gene>
<evidence type="ECO:0000256" key="1">
    <source>
        <dbReference type="SAM" id="Phobius"/>
    </source>
</evidence>
<dbReference type="InterPro" id="IPR054331">
    <property type="entry name" value="LiaF_TM"/>
</dbReference>
<dbReference type="EMBL" id="LS992241">
    <property type="protein sequence ID" value="SYX82551.1"/>
    <property type="molecule type" value="Genomic_DNA"/>
</dbReference>
<proteinExistence type="predicted"/>
<feature type="transmembrane region" description="Helical" evidence="1">
    <location>
        <begin position="7"/>
        <end position="29"/>
    </location>
</feature>
<dbReference type="RefSeq" id="WP_138184879.1">
    <property type="nucleotide sequence ID" value="NZ_LS992241.1"/>
</dbReference>
<dbReference type="AlphaFoldDB" id="A0A383R7D7"/>
<keyword evidence="1" id="KW-1133">Transmembrane helix</keyword>
<evidence type="ECO:0000313" key="3">
    <source>
        <dbReference type="EMBL" id="SYX82551.1"/>
    </source>
</evidence>
<feature type="transmembrane region" description="Helical" evidence="1">
    <location>
        <begin position="85"/>
        <end position="105"/>
    </location>
</feature>
<evidence type="ECO:0000259" key="2">
    <source>
        <dbReference type="Pfam" id="PF22570"/>
    </source>
</evidence>
<keyword evidence="1" id="KW-0812">Transmembrane</keyword>
<dbReference type="Pfam" id="PF22570">
    <property type="entry name" value="LiaF-TM"/>
    <property type="match status" value="1"/>
</dbReference>
<reference evidence="4" key="1">
    <citation type="submission" date="2018-08" db="EMBL/GenBank/DDBJ databases">
        <authorList>
            <person name="Chevrot R."/>
        </authorList>
    </citation>
    <scope>NUCLEOTIDE SEQUENCE [LARGE SCALE GENOMIC DNA]</scope>
</reference>
<protein>
    <recommendedName>
        <fullName evidence="2">LiaF transmembrane domain-containing protein</fullName>
    </recommendedName>
</protein>
<feature type="domain" description="LiaF transmembrane" evidence="2">
    <location>
        <begin position="7"/>
        <end position="100"/>
    </location>
</feature>
<organism evidence="3 4">
    <name type="scientific">Paenibacillus alvei</name>
    <name type="common">Bacillus alvei</name>
    <dbReference type="NCBI Taxonomy" id="44250"/>
    <lineage>
        <taxon>Bacteria</taxon>
        <taxon>Bacillati</taxon>
        <taxon>Bacillota</taxon>
        <taxon>Bacilli</taxon>
        <taxon>Bacillales</taxon>
        <taxon>Paenibacillaceae</taxon>
        <taxon>Paenibacillus</taxon>
    </lineage>
</organism>
<evidence type="ECO:0000313" key="4">
    <source>
        <dbReference type="Proteomes" id="UP000304148"/>
    </source>
</evidence>
<name>A0A383R7D7_PAEAL</name>
<sequence length="162" mass="17727">MPRNQQVIGIAILAAGLFILLGKMGVFAFIGGTMWPLLMFLIGIALYAFARMAILPPVMMVPAGMLTMYGVLFMLSHWINWRLFGYLWPLLLIGIGVGLYGYYAYDPYHPRGAWQGALLFGGVGVSMLILMLVFAIGTYMIAVALILAGAGLAFGGLRNRFR</sequence>